<dbReference type="InterPro" id="IPR031526">
    <property type="entry name" value="DUF4698"/>
</dbReference>
<dbReference type="Proteomes" id="UP001190640">
    <property type="component" value="Chromosome 13"/>
</dbReference>
<dbReference type="KEGG" id="emc:129341489"/>
<dbReference type="PANTHER" id="PTHR34754">
    <property type="entry name" value="COILED-COIL DOMAIN-CONTAINING PROTEIN 60"/>
    <property type="match status" value="1"/>
</dbReference>
<feature type="compositionally biased region" description="Basic and acidic residues" evidence="1">
    <location>
        <begin position="182"/>
        <end position="195"/>
    </location>
</feature>
<feature type="region of interest" description="Disordered" evidence="1">
    <location>
        <begin position="438"/>
        <end position="508"/>
    </location>
</feature>
<evidence type="ECO:0000313" key="3">
    <source>
        <dbReference type="RefSeq" id="XP_054852679.1"/>
    </source>
</evidence>
<dbReference type="GeneID" id="129341489"/>
<dbReference type="CTD" id="160777"/>
<dbReference type="PANTHER" id="PTHR34754:SF1">
    <property type="entry name" value="COILED-COIL DOMAIN-CONTAINING PROTEIN 60"/>
    <property type="match status" value="1"/>
</dbReference>
<proteinExistence type="predicted"/>
<accession>A0AA97LER9</accession>
<protein>
    <submittedName>
        <fullName evidence="3">Coiled-coil domain-containing protein 60</fullName>
    </submittedName>
</protein>
<feature type="compositionally biased region" description="Basic and acidic residues" evidence="1">
    <location>
        <begin position="463"/>
        <end position="484"/>
    </location>
</feature>
<sequence>MPSNPKTDPRYFVLIKPLPIPTQKGQKVQARSGLVYNCWEHTREQVFRENYHRRNKQLTQQGYFTPSWKPYQDFGDPLFLEPKRLTLHGLGQLPPELLRDDICSALEEVAEFEEPLSAKRIPAKEPERKPVHFRYIEKDLRNLHKDLVHTRHLINAVKMGRGYFHMLHRETGERKNMLMLEQQKEEQRRKTEFRPPKCPSSSSSEEDTSDDEITDFFLTECPLLRESEKKKKKKIIRPFTPVHNGLTAPKHPEAHFESLFRQLCALHWFLEAMTLDSNSSMKPLITCWNPKDYGGSRNSFKVINKEKNVKARWEHFLIHTKSRRYTQKFSRGFGLRKLPKKSSIVSALSSKMSGVSSLHSKTTLGSTSSLTPGSEEVVLHSSEGAKEGEEMESLYSRQAKEPKEEEEPMSYYLQTLLQMIHEDVARNFSKEYLLSHPKPPFMLRSEPESDLSIGQRAKSSHSSSKDDRNSSGAMREETPVEQRPKSSLAVRLREDKTTTTTYEEDGSQSSFIKRKENLCNEMRELFYDVTQESAFRLHDQLDILERRREEKSIQKYRCLKHLTKLRKDLERMRQAVLEHEPKQAAEEENWFVTLLDKIPSDVMGDHRTQKVLKKLEKFARNPDLRIRPPTFLKVLGELRVWELCSPDISAAIQFLRENIVGMSEEDYKHWLQGRVPIQKRARSAPPL</sequence>
<evidence type="ECO:0000313" key="2">
    <source>
        <dbReference type="Proteomes" id="UP001190640"/>
    </source>
</evidence>
<name>A0AA97LER9_EUBMA</name>
<gene>
    <name evidence="3" type="primary">CCDC60</name>
</gene>
<feature type="region of interest" description="Disordered" evidence="1">
    <location>
        <begin position="381"/>
        <end position="407"/>
    </location>
</feature>
<dbReference type="AlphaFoldDB" id="A0AA97LER9"/>
<reference evidence="3" key="1">
    <citation type="submission" date="2025-08" db="UniProtKB">
        <authorList>
            <consortium name="RefSeq"/>
        </authorList>
    </citation>
    <scope>IDENTIFICATION</scope>
    <source>
        <tissue evidence="3">Blood</tissue>
    </source>
</reference>
<keyword evidence="2" id="KW-1185">Reference proteome</keyword>
<dbReference type="Pfam" id="PF15769">
    <property type="entry name" value="DUF4698"/>
    <property type="match status" value="1"/>
</dbReference>
<dbReference type="RefSeq" id="XP_054852679.1">
    <property type="nucleotide sequence ID" value="XM_054996704.1"/>
</dbReference>
<feature type="region of interest" description="Disordered" evidence="1">
    <location>
        <begin position="182"/>
        <end position="211"/>
    </location>
</feature>
<organism evidence="2 3">
    <name type="scientific">Eublepharis macularius</name>
    <name type="common">Leopard gecko</name>
    <name type="synonym">Cyrtodactylus macularius</name>
    <dbReference type="NCBI Taxonomy" id="481883"/>
    <lineage>
        <taxon>Eukaryota</taxon>
        <taxon>Metazoa</taxon>
        <taxon>Chordata</taxon>
        <taxon>Craniata</taxon>
        <taxon>Vertebrata</taxon>
        <taxon>Euteleostomi</taxon>
        <taxon>Lepidosauria</taxon>
        <taxon>Squamata</taxon>
        <taxon>Bifurcata</taxon>
        <taxon>Gekkota</taxon>
        <taxon>Eublepharidae</taxon>
        <taxon>Eublepharinae</taxon>
        <taxon>Eublepharis</taxon>
    </lineage>
</organism>
<evidence type="ECO:0000256" key="1">
    <source>
        <dbReference type="SAM" id="MobiDB-lite"/>
    </source>
</evidence>